<feature type="compositionally biased region" description="Basic and acidic residues" evidence="1">
    <location>
        <begin position="185"/>
        <end position="198"/>
    </location>
</feature>
<evidence type="ECO:0000313" key="4">
    <source>
        <dbReference type="Proteomes" id="UP000221165"/>
    </source>
</evidence>
<feature type="region of interest" description="Disordered" evidence="1">
    <location>
        <begin position="140"/>
        <end position="159"/>
    </location>
</feature>
<feature type="region of interest" description="Disordered" evidence="1">
    <location>
        <begin position="481"/>
        <end position="500"/>
    </location>
</feature>
<evidence type="ECO:0000259" key="2">
    <source>
        <dbReference type="PROSITE" id="PS51186"/>
    </source>
</evidence>
<evidence type="ECO:0000256" key="1">
    <source>
        <dbReference type="SAM" id="MobiDB-lite"/>
    </source>
</evidence>
<dbReference type="EMBL" id="MIGC01000187">
    <property type="protein sequence ID" value="PHJ25641.1"/>
    <property type="molecule type" value="Genomic_DNA"/>
</dbReference>
<dbReference type="PROSITE" id="PS51186">
    <property type="entry name" value="GNAT"/>
    <property type="match status" value="1"/>
</dbReference>
<dbReference type="Gene3D" id="3.40.630.30">
    <property type="match status" value="1"/>
</dbReference>
<dbReference type="CDD" id="cd04301">
    <property type="entry name" value="NAT_SF"/>
    <property type="match status" value="1"/>
</dbReference>
<dbReference type="GeneID" id="94423947"/>
<dbReference type="Proteomes" id="UP000221165">
    <property type="component" value="Unassembled WGS sequence"/>
</dbReference>
<dbReference type="AlphaFoldDB" id="A0A2C6KNR5"/>
<feature type="region of interest" description="Disordered" evidence="1">
    <location>
        <begin position="84"/>
        <end position="132"/>
    </location>
</feature>
<evidence type="ECO:0000313" key="3">
    <source>
        <dbReference type="EMBL" id="PHJ25641.1"/>
    </source>
</evidence>
<dbReference type="InterPro" id="IPR016181">
    <property type="entry name" value="Acyl_CoA_acyltransferase"/>
</dbReference>
<dbReference type="OrthoDB" id="448137at2759"/>
<dbReference type="Pfam" id="PF00583">
    <property type="entry name" value="Acetyltransf_1"/>
    <property type="match status" value="1"/>
</dbReference>
<feature type="compositionally biased region" description="Basic residues" evidence="1">
    <location>
        <begin position="491"/>
        <end position="500"/>
    </location>
</feature>
<dbReference type="InterPro" id="IPR000182">
    <property type="entry name" value="GNAT_dom"/>
</dbReference>
<gene>
    <name evidence="3" type="ORF">CSUI_000502</name>
</gene>
<proteinExistence type="predicted"/>
<dbReference type="SUPFAM" id="SSF55729">
    <property type="entry name" value="Acyl-CoA N-acyltransferases (Nat)"/>
    <property type="match status" value="1"/>
</dbReference>
<feature type="domain" description="N-acetyltransferase" evidence="2">
    <location>
        <begin position="335"/>
        <end position="481"/>
    </location>
</feature>
<feature type="compositionally biased region" description="Basic and acidic residues" evidence="1">
    <location>
        <begin position="150"/>
        <end position="159"/>
    </location>
</feature>
<feature type="region of interest" description="Disordered" evidence="1">
    <location>
        <begin position="172"/>
        <end position="200"/>
    </location>
</feature>
<comment type="caution">
    <text evidence="3">The sequence shown here is derived from an EMBL/GenBank/DDBJ whole genome shotgun (WGS) entry which is preliminary data.</text>
</comment>
<name>A0A2C6KNR5_9APIC</name>
<keyword evidence="4" id="KW-1185">Reference proteome</keyword>
<organism evidence="3 4">
    <name type="scientific">Cystoisospora suis</name>
    <dbReference type="NCBI Taxonomy" id="483139"/>
    <lineage>
        <taxon>Eukaryota</taxon>
        <taxon>Sar</taxon>
        <taxon>Alveolata</taxon>
        <taxon>Apicomplexa</taxon>
        <taxon>Conoidasida</taxon>
        <taxon>Coccidia</taxon>
        <taxon>Eucoccidiorida</taxon>
        <taxon>Eimeriorina</taxon>
        <taxon>Sarcocystidae</taxon>
        <taxon>Cystoisospora</taxon>
    </lineage>
</organism>
<dbReference type="VEuPathDB" id="ToxoDB:CSUI_000502"/>
<dbReference type="GO" id="GO:0016747">
    <property type="term" value="F:acyltransferase activity, transferring groups other than amino-acyl groups"/>
    <property type="evidence" value="ECO:0007669"/>
    <property type="project" value="InterPro"/>
</dbReference>
<accession>A0A2C6KNR5</accession>
<reference evidence="3 4" key="1">
    <citation type="journal article" date="2017" name="Int. J. Parasitol.">
        <title>The genome of the protozoan parasite Cystoisospora suis and a reverse vaccinology approach to identify vaccine candidates.</title>
        <authorList>
            <person name="Palmieri N."/>
            <person name="Shrestha A."/>
            <person name="Ruttkowski B."/>
            <person name="Beck T."/>
            <person name="Vogl C."/>
            <person name="Tomley F."/>
            <person name="Blake D.P."/>
            <person name="Joachim A."/>
        </authorList>
    </citation>
    <scope>NUCLEOTIDE SEQUENCE [LARGE SCALE GENOMIC DNA]</scope>
    <source>
        <strain evidence="3 4">Wien I</strain>
    </source>
</reference>
<protein>
    <submittedName>
        <fullName evidence="3">Gnat family protein</fullName>
    </submittedName>
</protein>
<feature type="region of interest" description="Disordered" evidence="1">
    <location>
        <begin position="350"/>
        <end position="374"/>
    </location>
</feature>
<sequence length="500" mass="54660">MLLVPEEVKAVGGCGCFPENKQTFPCDEEVAQQTTSETLVSVLLLSAVSTLRGENRPGDVAVEAGDSRPGCQLKNEGEVVHGNQDGEIRRRLGGKREERQEDQAMKKGALRSREDLKEKEHHYDGEELFDKQGKVEIQVGPQRGTSCADLDERRDAHDSDGAVALSVKTDAGASAAVRGPTQVVKSRDMTEGTKKDSLETPVETFPDCRDICVIDDLVSRLGEPGMDALLAACDELSVRVFDQKCLEVTSKKKKWVLSVLTDSSRSVGPAPPCVSRTSGVQTHCTAGTGVRTVACPTPSLSEKEKVSFPCSTDSGALNKKGEAEVHPSEKCYAAMPLCDRAVERLGDCPEEINAEGQGKTEQVTRKDEEDDQMQLDEGREQLSAPRCLGFIVYRIDYELQSMQIGKVAVLEACRGRGYGKKLVRGLIRTARQNKALAYVSLSALTSAVSFYTPLGFKRCDEIAVDADEENAPQVYMEMQLRRRTGPVSSQVKKKNGRRKK</sequence>
<dbReference type="RefSeq" id="XP_067927287.1">
    <property type="nucleotide sequence ID" value="XM_068060736.1"/>
</dbReference>